<accession>A0ABW3VRX7</accession>
<dbReference type="RefSeq" id="WP_379653318.1">
    <property type="nucleotide sequence ID" value="NZ_JBHTMB010000288.1"/>
</dbReference>
<dbReference type="Pfam" id="PF00561">
    <property type="entry name" value="Abhydrolase_1"/>
    <property type="match status" value="1"/>
</dbReference>
<dbReference type="PRINTS" id="PR00111">
    <property type="entry name" value="ABHYDROLASE"/>
</dbReference>
<dbReference type="Proteomes" id="UP001597182">
    <property type="component" value="Unassembled WGS sequence"/>
</dbReference>
<dbReference type="Gene3D" id="3.40.50.1820">
    <property type="entry name" value="alpha/beta hydrolase"/>
    <property type="match status" value="2"/>
</dbReference>
<dbReference type="InterPro" id="IPR000073">
    <property type="entry name" value="AB_hydrolase_1"/>
</dbReference>
<evidence type="ECO:0000313" key="4">
    <source>
        <dbReference type="Proteomes" id="UP001597182"/>
    </source>
</evidence>
<keyword evidence="4" id="KW-1185">Reference proteome</keyword>
<dbReference type="EMBL" id="JBHTMB010000288">
    <property type="protein sequence ID" value="MFD1237426.1"/>
    <property type="molecule type" value="Genomic_DNA"/>
</dbReference>
<dbReference type="GO" id="GO:0016787">
    <property type="term" value="F:hydrolase activity"/>
    <property type="evidence" value="ECO:0007669"/>
    <property type="project" value="UniProtKB-KW"/>
</dbReference>
<feature type="domain" description="AB hydrolase-1" evidence="2">
    <location>
        <begin position="30"/>
        <end position="144"/>
    </location>
</feature>
<protein>
    <submittedName>
        <fullName evidence="3">Alpha/beta fold hydrolase</fullName>
    </submittedName>
</protein>
<sequence length="231" mass="25183">MTGKLTKEETDRFADVGGIRIHYNEAGSGPVLICTHGGGPGANAWDNTRWAFDALAEHFRVILMDMPGFGESEKGVTRHGVPVDFFCARLQRDLMDRLGIERSHLYGSSAFSPAALRFGLEYPERVGKIVIQAYAPGHEPGLTEGIRSLVDFAADPHHANSDLTEDIAALRAEVLVVWGARDGMIPIEGALDALGRIPNDRALLWGGDSGHFVAHEQAEKFARFVVDLLSH</sequence>
<gene>
    <name evidence="3" type="ORF">ACFQ34_29435</name>
</gene>
<reference evidence="4" key="1">
    <citation type="journal article" date="2019" name="Int. J. Syst. Evol. Microbiol.">
        <title>The Global Catalogue of Microorganisms (GCM) 10K type strain sequencing project: providing services to taxonomists for standard genome sequencing and annotation.</title>
        <authorList>
            <consortium name="The Broad Institute Genomics Platform"/>
            <consortium name="The Broad Institute Genome Sequencing Center for Infectious Disease"/>
            <person name="Wu L."/>
            <person name="Ma J."/>
        </authorList>
    </citation>
    <scope>NUCLEOTIDE SEQUENCE [LARGE SCALE GENOMIC DNA]</scope>
    <source>
        <strain evidence="4">CCUG 49018</strain>
    </source>
</reference>
<dbReference type="InterPro" id="IPR050266">
    <property type="entry name" value="AB_hydrolase_sf"/>
</dbReference>
<evidence type="ECO:0000313" key="3">
    <source>
        <dbReference type="EMBL" id="MFD1237426.1"/>
    </source>
</evidence>
<evidence type="ECO:0000256" key="1">
    <source>
        <dbReference type="ARBA" id="ARBA00022801"/>
    </source>
</evidence>
<proteinExistence type="predicted"/>
<name>A0ABW3VRX7_9PSEU</name>
<dbReference type="InterPro" id="IPR029058">
    <property type="entry name" value="AB_hydrolase_fold"/>
</dbReference>
<dbReference type="PANTHER" id="PTHR43798">
    <property type="entry name" value="MONOACYLGLYCEROL LIPASE"/>
    <property type="match status" value="1"/>
</dbReference>
<comment type="caution">
    <text evidence="3">The sequence shown here is derived from an EMBL/GenBank/DDBJ whole genome shotgun (WGS) entry which is preliminary data.</text>
</comment>
<keyword evidence="1 3" id="KW-0378">Hydrolase</keyword>
<organism evidence="3 4">
    <name type="scientific">Pseudonocardia benzenivorans</name>
    <dbReference type="NCBI Taxonomy" id="228005"/>
    <lineage>
        <taxon>Bacteria</taxon>
        <taxon>Bacillati</taxon>
        <taxon>Actinomycetota</taxon>
        <taxon>Actinomycetes</taxon>
        <taxon>Pseudonocardiales</taxon>
        <taxon>Pseudonocardiaceae</taxon>
        <taxon>Pseudonocardia</taxon>
    </lineage>
</organism>
<dbReference type="PANTHER" id="PTHR43798:SF31">
    <property type="entry name" value="AB HYDROLASE SUPERFAMILY PROTEIN YCLE"/>
    <property type="match status" value="1"/>
</dbReference>
<evidence type="ECO:0000259" key="2">
    <source>
        <dbReference type="Pfam" id="PF00561"/>
    </source>
</evidence>
<dbReference type="SUPFAM" id="SSF53474">
    <property type="entry name" value="alpha/beta-Hydrolases"/>
    <property type="match status" value="1"/>
</dbReference>